<name>A7SJA7_NEMVE</name>
<keyword evidence="3" id="KW-1185">Reference proteome</keyword>
<evidence type="ECO:0000256" key="1">
    <source>
        <dbReference type="SAM" id="MobiDB-lite"/>
    </source>
</evidence>
<sequence length="54" mass="5696">PVTNPLPLPHPLLANPSTISHPSPLLHIPNSSPTILHLSLSHPSPVSHPSLTHP</sequence>
<dbReference type="HOGENOM" id="CLU_3056471_0_0_1"/>
<feature type="non-terminal residue" evidence="2">
    <location>
        <position position="54"/>
    </location>
</feature>
<evidence type="ECO:0000313" key="2">
    <source>
        <dbReference type="EMBL" id="EDO36185.1"/>
    </source>
</evidence>
<dbReference type="EMBL" id="DS469676">
    <property type="protein sequence ID" value="EDO36185.1"/>
    <property type="molecule type" value="Genomic_DNA"/>
</dbReference>
<gene>
    <name evidence="2" type="ORF">NEMVEDRAFT_v1g120456</name>
</gene>
<feature type="region of interest" description="Disordered" evidence="1">
    <location>
        <begin position="1"/>
        <end position="34"/>
    </location>
</feature>
<protein>
    <submittedName>
        <fullName evidence="2">Uncharacterized protein</fullName>
    </submittedName>
</protein>
<reference evidence="2 3" key="1">
    <citation type="journal article" date="2007" name="Science">
        <title>Sea anemone genome reveals ancestral eumetazoan gene repertoire and genomic organization.</title>
        <authorList>
            <person name="Putnam N.H."/>
            <person name="Srivastava M."/>
            <person name="Hellsten U."/>
            <person name="Dirks B."/>
            <person name="Chapman J."/>
            <person name="Salamov A."/>
            <person name="Terry A."/>
            <person name="Shapiro H."/>
            <person name="Lindquist E."/>
            <person name="Kapitonov V.V."/>
            <person name="Jurka J."/>
            <person name="Genikhovich G."/>
            <person name="Grigoriev I.V."/>
            <person name="Lucas S.M."/>
            <person name="Steele R.E."/>
            <person name="Finnerty J.R."/>
            <person name="Technau U."/>
            <person name="Martindale M.Q."/>
            <person name="Rokhsar D.S."/>
        </authorList>
    </citation>
    <scope>NUCLEOTIDE SEQUENCE [LARGE SCALE GENOMIC DNA]</scope>
    <source>
        <strain evidence="3">CH2 X CH6</strain>
    </source>
</reference>
<proteinExistence type="predicted"/>
<accession>A7SJA7</accession>
<evidence type="ECO:0000313" key="3">
    <source>
        <dbReference type="Proteomes" id="UP000001593"/>
    </source>
</evidence>
<feature type="compositionally biased region" description="Pro residues" evidence="1">
    <location>
        <begin position="1"/>
        <end position="10"/>
    </location>
</feature>
<organism evidence="2 3">
    <name type="scientific">Nematostella vectensis</name>
    <name type="common">Starlet sea anemone</name>
    <dbReference type="NCBI Taxonomy" id="45351"/>
    <lineage>
        <taxon>Eukaryota</taxon>
        <taxon>Metazoa</taxon>
        <taxon>Cnidaria</taxon>
        <taxon>Anthozoa</taxon>
        <taxon>Hexacorallia</taxon>
        <taxon>Actiniaria</taxon>
        <taxon>Edwardsiidae</taxon>
        <taxon>Nematostella</taxon>
    </lineage>
</organism>
<feature type="non-terminal residue" evidence="2">
    <location>
        <position position="1"/>
    </location>
</feature>
<dbReference type="Proteomes" id="UP000001593">
    <property type="component" value="Unassembled WGS sequence"/>
</dbReference>
<dbReference type="InParanoid" id="A7SJA7"/>
<dbReference type="AlphaFoldDB" id="A7SJA7"/>